<dbReference type="NCBIfam" id="TIGR01443">
    <property type="entry name" value="intein_Cterm"/>
    <property type="match status" value="1"/>
</dbReference>
<dbReference type="InterPro" id="IPR030934">
    <property type="entry name" value="Intein_C"/>
</dbReference>
<protein>
    <submittedName>
        <fullName evidence="1">Intein C-terminal splicing region</fullName>
    </submittedName>
</protein>
<dbReference type="InParanoid" id="A0A1H9BKF9"/>
<gene>
    <name evidence="1" type="ORF">SAMN05444359_103154</name>
</gene>
<dbReference type="InterPro" id="IPR036844">
    <property type="entry name" value="Hint_dom_sf"/>
</dbReference>
<reference evidence="2" key="1">
    <citation type="submission" date="2016-10" db="EMBL/GenBank/DDBJ databases">
        <authorList>
            <person name="Varghese N."/>
            <person name="Submissions S."/>
        </authorList>
    </citation>
    <scope>NUCLEOTIDE SEQUENCE [LARGE SCALE GENOMIC DNA]</scope>
    <source>
        <strain evidence="2">DSM 24740</strain>
    </source>
</reference>
<dbReference type="STRING" id="478744.SAMN05444359_103154"/>
<keyword evidence="2" id="KW-1185">Reference proteome</keyword>
<name>A0A1H9BKF9_9BACT</name>
<dbReference type="SUPFAM" id="SSF51294">
    <property type="entry name" value="Hedgehog/intein (Hint) domain"/>
    <property type="match status" value="1"/>
</dbReference>
<organism evidence="1 2">
    <name type="scientific">Neolewinella agarilytica</name>
    <dbReference type="NCBI Taxonomy" id="478744"/>
    <lineage>
        <taxon>Bacteria</taxon>
        <taxon>Pseudomonadati</taxon>
        <taxon>Bacteroidota</taxon>
        <taxon>Saprospiria</taxon>
        <taxon>Saprospirales</taxon>
        <taxon>Lewinellaceae</taxon>
        <taxon>Neolewinella</taxon>
    </lineage>
</organism>
<proteinExistence type="predicted"/>
<accession>A0A1H9BKF9</accession>
<sequence>MRVGDTLLVYEKGELVPVTIMKIVDTGEWVEMYNVESVERYHSFFANNILVHNKRL</sequence>
<dbReference type="EMBL" id="FOFB01000003">
    <property type="protein sequence ID" value="SEP89073.1"/>
    <property type="molecule type" value="Genomic_DNA"/>
</dbReference>
<dbReference type="Proteomes" id="UP000199021">
    <property type="component" value="Unassembled WGS sequence"/>
</dbReference>
<dbReference type="AlphaFoldDB" id="A0A1H9BKF9"/>
<dbReference type="Gene3D" id="2.170.16.10">
    <property type="entry name" value="Hedgehog/Intein (Hint) domain"/>
    <property type="match status" value="1"/>
</dbReference>
<evidence type="ECO:0000313" key="2">
    <source>
        <dbReference type="Proteomes" id="UP000199021"/>
    </source>
</evidence>
<evidence type="ECO:0000313" key="1">
    <source>
        <dbReference type="EMBL" id="SEP89073.1"/>
    </source>
</evidence>